<keyword evidence="2" id="KW-1185">Reference proteome</keyword>
<protein>
    <submittedName>
        <fullName evidence="1">Alpha/beta hydrolase</fullName>
    </submittedName>
</protein>
<reference evidence="1 2" key="1">
    <citation type="submission" date="2018-03" db="EMBL/GenBank/DDBJ databases">
        <title>The draft genome of Sphingosinicella sp. GL-C-18.</title>
        <authorList>
            <person name="Liu L."/>
            <person name="Li L."/>
            <person name="Liang L."/>
            <person name="Zhang X."/>
            <person name="Wang T."/>
        </authorList>
    </citation>
    <scope>NUCLEOTIDE SEQUENCE [LARGE SCALE GENOMIC DNA]</scope>
    <source>
        <strain evidence="1 2">GL-C-18</strain>
    </source>
</reference>
<dbReference type="InterPro" id="IPR029058">
    <property type="entry name" value="AB_hydrolase_fold"/>
</dbReference>
<organism evidence="1 2">
    <name type="scientific">Allosphingosinicella deserti</name>
    <dbReference type="NCBI Taxonomy" id="2116704"/>
    <lineage>
        <taxon>Bacteria</taxon>
        <taxon>Pseudomonadati</taxon>
        <taxon>Pseudomonadota</taxon>
        <taxon>Alphaproteobacteria</taxon>
        <taxon>Sphingomonadales</taxon>
        <taxon>Sphingomonadaceae</taxon>
        <taxon>Allosphingosinicella</taxon>
    </lineage>
</organism>
<dbReference type="RefSeq" id="WP_106512188.1">
    <property type="nucleotide sequence ID" value="NZ_PXYI01000002.1"/>
</dbReference>
<dbReference type="Gene3D" id="3.40.50.1820">
    <property type="entry name" value="alpha/beta hydrolase"/>
    <property type="match status" value="1"/>
</dbReference>
<dbReference type="GO" id="GO:0016787">
    <property type="term" value="F:hydrolase activity"/>
    <property type="evidence" value="ECO:0007669"/>
    <property type="project" value="UniProtKB-KW"/>
</dbReference>
<sequence>MRIAGAVVAFALIGAAPPSVGEPLPSGARWASEMPANWNGTLLLWSRGYSPNVGAPEVAPAQIKDALLSAGYALAGSDYGAGGWALEEAVPAQRATIAAFAARYGKPKRVIGWGYSMGGLVTTALAEQRPAPIDGAVAYCASIGGAVGMMNMALDGAFAFRTLVAPDSTIKVVETGDDMTNGRKVGEALAAATATAEGRARVALAGVLAGIPGWTRPGSPAPAADDADGQAAQIGDAFVRGVYLPRADQERRAGGTFSWNTGLDYRRQLALSGRRPLVEALYRKAGLSLDADLARLNAAPRIAASPGAVRYMTRHYTPNGKPNVPLLAVQAVGDGLTSPSLQRFYAEAARRSDVQSLWVKQAGHCNFTPDVVLAGIRHVDARLAAGRWPKAPAPLVAHTAPPMLRPCLRDGRCR</sequence>
<dbReference type="Proteomes" id="UP000241167">
    <property type="component" value="Unassembled WGS sequence"/>
</dbReference>
<keyword evidence="1" id="KW-0378">Hydrolase</keyword>
<dbReference type="AlphaFoldDB" id="A0A2P7QVM5"/>
<dbReference type="EMBL" id="PXYI01000002">
    <property type="protein sequence ID" value="PSJ42021.1"/>
    <property type="molecule type" value="Genomic_DNA"/>
</dbReference>
<comment type="caution">
    <text evidence="1">The sequence shown here is derived from an EMBL/GenBank/DDBJ whole genome shotgun (WGS) entry which is preliminary data.</text>
</comment>
<accession>A0A2P7QVM5</accession>
<evidence type="ECO:0000313" key="2">
    <source>
        <dbReference type="Proteomes" id="UP000241167"/>
    </source>
</evidence>
<evidence type="ECO:0000313" key="1">
    <source>
        <dbReference type="EMBL" id="PSJ42021.1"/>
    </source>
</evidence>
<name>A0A2P7QVM5_9SPHN</name>
<dbReference type="OrthoDB" id="1971292at2"/>
<gene>
    <name evidence="1" type="ORF">C7I55_07150</name>
</gene>
<proteinExistence type="predicted"/>
<dbReference type="SUPFAM" id="SSF53474">
    <property type="entry name" value="alpha/beta-Hydrolases"/>
    <property type="match status" value="2"/>
</dbReference>